<dbReference type="Gene3D" id="3.30.70.1450">
    <property type="entry name" value="Regulator of K+ conductance, C-terminal domain"/>
    <property type="match status" value="1"/>
</dbReference>
<dbReference type="Pfam" id="PF02254">
    <property type="entry name" value="TrkA_N"/>
    <property type="match status" value="1"/>
</dbReference>
<feature type="domain" description="RCK N-terminal" evidence="1">
    <location>
        <begin position="3"/>
        <end position="118"/>
    </location>
</feature>
<accession>A0A4R4KB98</accession>
<dbReference type="InterPro" id="IPR003148">
    <property type="entry name" value="RCK_N"/>
</dbReference>
<dbReference type="EMBL" id="SMJU01000006">
    <property type="protein sequence ID" value="TDB65147.1"/>
    <property type="molecule type" value="Genomic_DNA"/>
</dbReference>
<evidence type="ECO:0000313" key="2">
    <source>
        <dbReference type="EMBL" id="TDB65147.1"/>
    </source>
</evidence>
<dbReference type="AlphaFoldDB" id="A0A4R4KB98"/>
<evidence type="ECO:0000259" key="1">
    <source>
        <dbReference type="Pfam" id="PF02254"/>
    </source>
</evidence>
<dbReference type="OrthoDB" id="9776294at2"/>
<dbReference type="PANTHER" id="PTHR43833:SF7">
    <property type="entry name" value="KTR SYSTEM POTASSIUM UPTAKE PROTEIN C"/>
    <property type="match status" value="1"/>
</dbReference>
<name>A0A4R4KB98_9BACT</name>
<reference evidence="2 3" key="1">
    <citation type="submission" date="2019-02" db="EMBL/GenBank/DDBJ databases">
        <title>Arundinibacter roseus gen. nov., sp. nov., a new member of the family Cytophagaceae.</title>
        <authorList>
            <person name="Szuroczki S."/>
            <person name="Khayer B."/>
            <person name="Sproer C."/>
            <person name="Toumi M."/>
            <person name="Szabo A."/>
            <person name="Felfoldi T."/>
            <person name="Schumann P."/>
            <person name="Toth E."/>
        </authorList>
    </citation>
    <scope>NUCLEOTIDE SEQUENCE [LARGE SCALE GENOMIC DNA]</scope>
    <source>
        <strain evidence="2 3">DMA-k-7a</strain>
    </source>
</reference>
<dbReference type="InterPro" id="IPR036721">
    <property type="entry name" value="RCK_C_sf"/>
</dbReference>
<proteinExistence type="predicted"/>
<comment type="caution">
    <text evidence="2">The sequence shown here is derived from an EMBL/GenBank/DDBJ whole genome shotgun (WGS) entry which is preliminary data.</text>
</comment>
<dbReference type="RefSeq" id="WP_132117333.1">
    <property type="nucleotide sequence ID" value="NZ_SMJU01000006.1"/>
</dbReference>
<gene>
    <name evidence="2" type="ORF">EZE20_10580</name>
</gene>
<dbReference type="PANTHER" id="PTHR43833">
    <property type="entry name" value="POTASSIUM CHANNEL PROTEIN 2-RELATED-RELATED"/>
    <property type="match status" value="1"/>
</dbReference>
<dbReference type="SUPFAM" id="SSF116726">
    <property type="entry name" value="TrkA C-terminal domain-like"/>
    <property type="match status" value="1"/>
</dbReference>
<sequence>MKFFVVGLGNFGATLSVKLTAMGHEVIGADVDMNKIDSLKNRITHTVCMDCTDIHNLNTIPLREMDIVVVAIGEDFAASVLVTAILKQMKVKKLLGRAFNDLHRTVMEALGVDELLLPEQDSAEKVAKRLTIPELVNSYEICEESAMMELRIPQRFYYKKLSETGLTRSPGLKVVAYVHVENEKSIVGYTRKVKKLELEAGIDRELQPGDHLILLGNVKELRKILAK</sequence>
<keyword evidence="3" id="KW-1185">Reference proteome</keyword>
<dbReference type="Gene3D" id="3.40.50.720">
    <property type="entry name" value="NAD(P)-binding Rossmann-like Domain"/>
    <property type="match status" value="1"/>
</dbReference>
<dbReference type="GO" id="GO:0006813">
    <property type="term" value="P:potassium ion transport"/>
    <property type="evidence" value="ECO:0007669"/>
    <property type="project" value="InterPro"/>
</dbReference>
<dbReference type="InterPro" id="IPR050721">
    <property type="entry name" value="Trk_Ktr_HKT_K-transport"/>
</dbReference>
<dbReference type="Proteomes" id="UP000295706">
    <property type="component" value="Unassembled WGS sequence"/>
</dbReference>
<organism evidence="2 3">
    <name type="scientific">Arundinibacter roseus</name>
    <dbReference type="NCBI Taxonomy" id="2070510"/>
    <lineage>
        <taxon>Bacteria</taxon>
        <taxon>Pseudomonadati</taxon>
        <taxon>Bacteroidota</taxon>
        <taxon>Cytophagia</taxon>
        <taxon>Cytophagales</taxon>
        <taxon>Spirosomataceae</taxon>
        <taxon>Arundinibacter</taxon>
    </lineage>
</organism>
<protein>
    <submittedName>
        <fullName evidence="2">TrkA family potassium uptake protein</fullName>
    </submittedName>
</protein>
<evidence type="ECO:0000313" key="3">
    <source>
        <dbReference type="Proteomes" id="UP000295706"/>
    </source>
</evidence>
<dbReference type="SUPFAM" id="SSF51735">
    <property type="entry name" value="NAD(P)-binding Rossmann-fold domains"/>
    <property type="match status" value="1"/>
</dbReference>
<dbReference type="InterPro" id="IPR036291">
    <property type="entry name" value="NAD(P)-bd_dom_sf"/>
</dbReference>